<dbReference type="SUPFAM" id="SSF50249">
    <property type="entry name" value="Nucleic acid-binding proteins"/>
    <property type="match status" value="1"/>
</dbReference>
<name>A0A175YK48_DAUCS</name>
<gene>
    <name evidence="2" type="ORF">DCAR_028735</name>
    <name evidence="3" type="ORF">DCAR_0830585</name>
</gene>
<feature type="compositionally biased region" description="Pro residues" evidence="1">
    <location>
        <begin position="258"/>
        <end position="268"/>
    </location>
</feature>
<reference evidence="3" key="2">
    <citation type="submission" date="2022-03" db="EMBL/GenBank/DDBJ databases">
        <title>Draft title - Genomic analysis of global carrot germplasm unveils the trajectory of domestication and the origin of high carotenoid orange carrot.</title>
        <authorList>
            <person name="Iorizzo M."/>
            <person name="Ellison S."/>
            <person name="Senalik D."/>
            <person name="Macko-Podgorni A."/>
            <person name="Grzebelus D."/>
            <person name="Bostan H."/>
            <person name="Rolling W."/>
            <person name="Curaba J."/>
            <person name="Simon P."/>
        </authorList>
    </citation>
    <scope>NUCLEOTIDE SEQUENCE</scope>
    <source>
        <tissue evidence="3">Leaf</tissue>
    </source>
</reference>
<reference evidence="2" key="1">
    <citation type="journal article" date="2016" name="Nat. Genet.">
        <title>A high-quality carrot genome assembly provides new insights into carotenoid accumulation and asterid genome evolution.</title>
        <authorList>
            <person name="Iorizzo M."/>
            <person name="Ellison S."/>
            <person name="Senalik D."/>
            <person name="Zeng P."/>
            <person name="Satapoomin P."/>
            <person name="Huang J."/>
            <person name="Bowman M."/>
            <person name="Iovene M."/>
            <person name="Sanseverino W."/>
            <person name="Cavagnaro P."/>
            <person name="Yildiz M."/>
            <person name="Macko-Podgorni A."/>
            <person name="Moranska E."/>
            <person name="Grzebelus E."/>
            <person name="Grzebelus D."/>
            <person name="Ashrafi H."/>
            <person name="Zheng Z."/>
            <person name="Cheng S."/>
            <person name="Spooner D."/>
            <person name="Van Deynze A."/>
            <person name="Simon P."/>
        </authorList>
    </citation>
    <scope>NUCLEOTIDE SEQUENCE [LARGE SCALE GENOMIC DNA]</scope>
    <source>
        <tissue evidence="2">Leaf</tissue>
    </source>
</reference>
<protein>
    <submittedName>
        <fullName evidence="2">Uncharacterized protein</fullName>
    </submittedName>
</protein>
<dbReference type="AlphaFoldDB" id="A0A175YK48"/>
<dbReference type="Proteomes" id="UP000077755">
    <property type="component" value="Chromosome 8"/>
</dbReference>
<sequence length="301" mass="31758">MIADENGSPNRFNSTFGYGVGSSGYDISSISRNTLGNGSVTYAKSSTNSGSFKGAGVGNTSLLSVFCNTEAIWCSPPISGQGGGMASALSSGGSLNFDSADSSLELGPIGFARNTSSNIAPTSSMYASPKLDSFGLFNNQLNNVIFDVTPRDVVHYAQGYNVYNRSTKDMAFVYLSDLKGDEEDWVIRVRVCRMWESISTKDGSLISVDMILADEKGIHPRFSEGPDQAKGGCPLVKEGGGGFVSVNMNMSRCEKPPSPEPNAPPPRNAPKAVDEDLCKISPDLCYAKGGSSTGMLSCVII</sequence>
<evidence type="ECO:0000313" key="4">
    <source>
        <dbReference type="Proteomes" id="UP000077755"/>
    </source>
</evidence>
<evidence type="ECO:0000256" key="1">
    <source>
        <dbReference type="SAM" id="MobiDB-lite"/>
    </source>
</evidence>
<feature type="region of interest" description="Disordered" evidence="1">
    <location>
        <begin position="250"/>
        <end position="273"/>
    </location>
</feature>
<dbReference type="InterPro" id="IPR012340">
    <property type="entry name" value="NA-bd_OB-fold"/>
</dbReference>
<dbReference type="EMBL" id="CP093350">
    <property type="protein sequence ID" value="WOH11106.1"/>
    <property type="molecule type" value="Genomic_DNA"/>
</dbReference>
<accession>A0A175YK48</accession>
<evidence type="ECO:0000313" key="3">
    <source>
        <dbReference type="EMBL" id="WOH11106.1"/>
    </source>
</evidence>
<proteinExistence type="predicted"/>
<keyword evidence="4" id="KW-1185">Reference proteome</keyword>
<evidence type="ECO:0000313" key="2">
    <source>
        <dbReference type="EMBL" id="KZM83843.1"/>
    </source>
</evidence>
<dbReference type="EMBL" id="LNRQ01000008">
    <property type="protein sequence ID" value="KZM83843.1"/>
    <property type="molecule type" value="Genomic_DNA"/>
</dbReference>
<dbReference type="Gramene" id="KZM83843">
    <property type="protein sequence ID" value="KZM83843"/>
    <property type="gene ID" value="DCAR_028735"/>
</dbReference>
<organism evidence="2">
    <name type="scientific">Daucus carota subsp. sativus</name>
    <name type="common">Carrot</name>
    <dbReference type="NCBI Taxonomy" id="79200"/>
    <lineage>
        <taxon>Eukaryota</taxon>
        <taxon>Viridiplantae</taxon>
        <taxon>Streptophyta</taxon>
        <taxon>Embryophyta</taxon>
        <taxon>Tracheophyta</taxon>
        <taxon>Spermatophyta</taxon>
        <taxon>Magnoliopsida</taxon>
        <taxon>eudicotyledons</taxon>
        <taxon>Gunneridae</taxon>
        <taxon>Pentapetalae</taxon>
        <taxon>asterids</taxon>
        <taxon>campanulids</taxon>
        <taxon>Apiales</taxon>
        <taxon>Apiaceae</taxon>
        <taxon>Apioideae</taxon>
        <taxon>Scandiceae</taxon>
        <taxon>Daucinae</taxon>
        <taxon>Daucus</taxon>
        <taxon>Daucus sect. Daucus</taxon>
    </lineage>
</organism>